<evidence type="ECO:0000313" key="2">
    <source>
        <dbReference type="Proteomes" id="UP000887920"/>
    </source>
</evidence>
<accession>A0A6J4BJL4</accession>
<reference evidence="1" key="1">
    <citation type="journal article" date="2020" name="MBio">
        <title>Hadaka Virus 1: a Capsidless Eleven-Segmented Positive-Sense Single-Stranded RNA Virus from a Phytopathogenic Fungus, Fusarium oxysporum.</title>
        <authorList>
            <person name="Sato Y."/>
            <person name="Shamsi W."/>
            <person name="Jamal A."/>
            <person name="Bhatti M.F."/>
            <person name="Kondo H."/>
            <person name="Suzuki N."/>
        </authorList>
    </citation>
    <scope>NUCLEOTIDE SEQUENCE</scope>
    <source>
        <strain evidence="1">7n</strain>
    </source>
</reference>
<keyword evidence="2" id="KW-1185">Reference proteome</keyword>
<dbReference type="EMBL" id="LC519844">
    <property type="protein sequence ID" value="BBU94042.1"/>
    <property type="molecule type" value="Genomic_RNA"/>
</dbReference>
<dbReference type="Pfam" id="PF25660">
    <property type="entry name" value="CcFV1_CP"/>
    <property type="match status" value="1"/>
</dbReference>
<name>A0A6J4BJL4_9VIRU</name>
<dbReference type="Proteomes" id="UP000887920">
    <property type="component" value="Genome"/>
</dbReference>
<proteinExistence type="predicted"/>
<sequence>MNRSLETSPGVAKALGYLANQAERSRLESLTEADLVVLRDSFSSGVKVVEFKEALQRSRGKDPLSVLGPEGRRAIVRPTTKKVFVVAYLTSQDVRNAYPISQDEFNRVKSLFDGGSHESAVSALQTAISGSLEKSGKTRTVEVRLGVLPTKDVTSNVLRSLMDSLPQQMQSMNISCVGSSEGYEAYVQKHTVTGLNRKHVGAAARILTYYLNEGKDIGELKKVPGVSVEKDSD</sequence>
<dbReference type="KEGG" id="vg:80557518"/>
<dbReference type="GeneID" id="80557518"/>
<organism evidence="1">
    <name type="scientific">Hadaka virus 1</name>
    <dbReference type="NCBI Taxonomy" id="2703488"/>
    <lineage>
        <taxon>Viruses</taxon>
        <taxon>Riboviria</taxon>
        <taxon>Orthornavirae</taxon>
        <taxon>Pisuviricota</taxon>
        <taxon>Hadakaviridae</taxon>
        <taxon>Hadakavirus</taxon>
        <taxon>Hadakavirus nanga</taxon>
    </lineage>
</organism>
<protein>
    <submittedName>
        <fullName evidence="1">Uncharacterized protein</fullName>
    </submittedName>
</protein>
<dbReference type="InterPro" id="IPR058041">
    <property type="entry name" value="CcFV1_CP"/>
</dbReference>
<evidence type="ECO:0000313" key="1">
    <source>
        <dbReference type="EMBL" id="BBU94042.1"/>
    </source>
</evidence>
<dbReference type="RefSeq" id="YP_010840283.1">
    <property type="nucleotide sequence ID" value="NC_078577.1"/>
</dbReference>